<dbReference type="Pfam" id="PF14332">
    <property type="entry name" value="DUF4388"/>
    <property type="match status" value="1"/>
</dbReference>
<accession>A0ABQ2FQQ3</accession>
<proteinExistence type="predicted"/>
<dbReference type="PANTHER" id="PTHR36304">
    <property type="entry name" value="DOMAIN GTPASE-ACTIVATING PROTEIN, PUTATIVE-RELATED-RELATED"/>
    <property type="match status" value="1"/>
</dbReference>
<gene>
    <name evidence="2" type="ORF">GCM10010844_40460</name>
</gene>
<dbReference type="EMBL" id="BMPE01000025">
    <property type="protein sequence ID" value="GGL17541.1"/>
    <property type="molecule type" value="Genomic_DNA"/>
</dbReference>
<dbReference type="Proteomes" id="UP000604341">
    <property type="component" value="Unassembled WGS sequence"/>
</dbReference>
<dbReference type="InterPro" id="IPR025497">
    <property type="entry name" value="PatA-like_N"/>
</dbReference>
<organism evidence="2 3">
    <name type="scientific">Deinococcus radiotolerans</name>
    <dbReference type="NCBI Taxonomy" id="1309407"/>
    <lineage>
        <taxon>Bacteria</taxon>
        <taxon>Thermotogati</taxon>
        <taxon>Deinococcota</taxon>
        <taxon>Deinococci</taxon>
        <taxon>Deinococcales</taxon>
        <taxon>Deinococcaceae</taxon>
        <taxon>Deinococcus</taxon>
    </lineage>
</organism>
<feature type="domain" description="PatA-like N-terminal" evidence="1">
    <location>
        <begin position="10"/>
        <end position="107"/>
    </location>
</feature>
<evidence type="ECO:0000313" key="2">
    <source>
        <dbReference type="EMBL" id="GGL17541.1"/>
    </source>
</evidence>
<keyword evidence="3" id="KW-1185">Reference proteome</keyword>
<dbReference type="PANTHER" id="PTHR36304:SF4">
    <property type="entry name" value="DUF4388 DOMAIN-CONTAINING PROTEIN"/>
    <property type="match status" value="1"/>
</dbReference>
<protein>
    <recommendedName>
        <fullName evidence="1">PatA-like N-terminal domain-containing protein</fullName>
    </recommendedName>
</protein>
<reference evidence="3" key="1">
    <citation type="journal article" date="2019" name="Int. J. Syst. Evol. Microbiol.">
        <title>The Global Catalogue of Microorganisms (GCM) 10K type strain sequencing project: providing services to taxonomists for standard genome sequencing and annotation.</title>
        <authorList>
            <consortium name="The Broad Institute Genomics Platform"/>
            <consortium name="The Broad Institute Genome Sequencing Center for Infectious Disease"/>
            <person name="Wu L."/>
            <person name="Ma J."/>
        </authorList>
    </citation>
    <scope>NUCLEOTIDE SEQUENCE [LARGE SCALE GENOMIC DNA]</scope>
    <source>
        <strain evidence="3">JCM 19173</strain>
    </source>
</reference>
<evidence type="ECO:0000313" key="3">
    <source>
        <dbReference type="Proteomes" id="UP000604341"/>
    </source>
</evidence>
<evidence type="ECO:0000259" key="1">
    <source>
        <dbReference type="Pfam" id="PF14332"/>
    </source>
</evidence>
<sequence>MSTRLILLSGTVHGDSLTHTLQLLHAEGRTGHLHVHTPTGPGTLHLHAGRLTHAAYAGQVGEAALPALFQLPPGTFEVFADPPMTPVTITRPLTQVLLTAAVALDHQAAEQAPHVAASPNSVSDAELEADLLGRATPLRPTPEWVPALIADLQDLTLGADAWRVLTAVDGQRDITAIAAHVALPLEQVPNVLAEHAARGHLTYLPPLLPAAFWTDVRAAATKVLGPACLFLLRDAASQVGAAPEQIPTASGRAFLDALERLASPARRAALHAQLSPLRATYAL</sequence>
<name>A0ABQ2FQQ3_9DEIO</name>
<dbReference type="RefSeq" id="WP_189070796.1">
    <property type="nucleotide sequence ID" value="NZ_BMPE01000025.1"/>
</dbReference>
<comment type="caution">
    <text evidence="2">The sequence shown here is derived from an EMBL/GenBank/DDBJ whole genome shotgun (WGS) entry which is preliminary data.</text>
</comment>